<proteinExistence type="predicted"/>
<reference evidence="1" key="1">
    <citation type="journal article" date="2014" name="Int. J. Syst. Evol. Microbiol.">
        <title>Complete genome sequence of Corynebacterium casei LMG S-19264T (=DSM 44701T), isolated from a smear-ripened cheese.</title>
        <authorList>
            <consortium name="US DOE Joint Genome Institute (JGI-PGF)"/>
            <person name="Walter F."/>
            <person name="Albersmeier A."/>
            <person name="Kalinowski J."/>
            <person name="Ruckert C."/>
        </authorList>
    </citation>
    <scope>NUCLEOTIDE SEQUENCE</scope>
    <source>
        <strain evidence="1">JCM 3313</strain>
    </source>
</reference>
<comment type="caution">
    <text evidence="1">The sequence shown here is derived from an EMBL/GenBank/DDBJ whole genome shotgun (WGS) entry which is preliminary data.</text>
</comment>
<reference evidence="1" key="2">
    <citation type="submission" date="2020-09" db="EMBL/GenBank/DDBJ databases">
        <authorList>
            <person name="Sun Q."/>
            <person name="Ohkuma M."/>
        </authorList>
    </citation>
    <scope>NUCLEOTIDE SEQUENCE</scope>
    <source>
        <strain evidence="1">JCM 3313</strain>
    </source>
</reference>
<gene>
    <name evidence="1" type="ORF">GCM10010185_14290</name>
</gene>
<dbReference type="Proteomes" id="UP000639606">
    <property type="component" value="Unassembled WGS sequence"/>
</dbReference>
<organism evidence="1 2">
    <name type="scientific">Saccharothrix coeruleofusca</name>
    <dbReference type="NCBI Taxonomy" id="33919"/>
    <lineage>
        <taxon>Bacteria</taxon>
        <taxon>Bacillati</taxon>
        <taxon>Actinomycetota</taxon>
        <taxon>Actinomycetes</taxon>
        <taxon>Pseudonocardiales</taxon>
        <taxon>Pseudonocardiaceae</taxon>
        <taxon>Saccharothrix</taxon>
    </lineage>
</organism>
<name>A0A918AL53_9PSEU</name>
<keyword evidence="2" id="KW-1185">Reference proteome</keyword>
<evidence type="ECO:0000313" key="1">
    <source>
        <dbReference type="EMBL" id="GGP43744.1"/>
    </source>
</evidence>
<accession>A0A918AL53</accession>
<dbReference type="AlphaFoldDB" id="A0A918AL53"/>
<sequence length="139" mass="15054">MALTGPLVWWRAADHTGDGLADVVLCAAPEKAEMDLLCSLARRNPFAALIVVVSEGRLVVRSGQQVMELDRVTTSSCLSWGDAVGSAIESLYAWWTARLDLALLRRHGLPLWCPTHRTASSPACGWFQRAQPLLDVGGA</sequence>
<dbReference type="EMBL" id="BMRG01000002">
    <property type="protein sequence ID" value="GGP43744.1"/>
    <property type="molecule type" value="Genomic_DNA"/>
</dbReference>
<protein>
    <submittedName>
        <fullName evidence="1">Uncharacterized protein</fullName>
    </submittedName>
</protein>
<evidence type="ECO:0000313" key="2">
    <source>
        <dbReference type="Proteomes" id="UP000639606"/>
    </source>
</evidence>